<dbReference type="InterPro" id="IPR050090">
    <property type="entry name" value="Tyrosine_recombinase_XerCD"/>
</dbReference>
<evidence type="ECO:0000256" key="1">
    <source>
        <dbReference type="ARBA" id="ARBA00008857"/>
    </source>
</evidence>
<sequence length="381" mass="42685">MGRRRKTTQVHVEVAGFSLRLRFRFNGKQHTFHPGLRDCDEGRKEAQVIAKQVELDLLAGGFDSTFRRYKVSANGGVDVPPPINAAPFSRIKTPPKTVEDLFESFLAYKQEILYKSSLQRYSALLKHIVFSDIGKLPASALTPHDAAIFVSSIKSKYAPISLKQRLILLAACWDWAELPNNFWKAAVKAVKVPPKMRAKVFTQQEVQAIIGEIERTFPHYWGFVLFLFGTGCRLGEAIAILWKHVSDDCSTIWVGEAVTALDGRKPTKTNQARIITLSPSLRNLLLGMKLGATPEDLLFTTERGRPIMLTNFRLRVWKPTLQALDIPYRPASKARATFVTHCLQSGLAPIEVSALSGHSTQVMYQHYAGLLSAPQIPELYQ</sequence>
<evidence type="ECO:0000259" key="6">
    <source>
        <dbReference type="PROSITE" id="PS51900"/>
    </source>
</evidence>
<name>A0A9X5E856_9CYAN</name>
<dbReference type="Gene3D" id="1.10.150.130">
    <property type="match status" value="1"/>
</dbReference>
<dbReference type="InterPro" id="IPR013762">
    <property type="entry name" value="Integrase-like_cat_sf"/>
</dbReference>
<dbReference type="GO" id="GO:0006310">
    <property type="term" value="P:DNA recombination"/>
    <property type="evidence" value="ECO:0007669"/>
    <property type="project" value="UniProtKB-KW"/>
</dbReference>
<dbReference type="GO" id="GO:0015074">
    <property type="term" value="P:DNA integration"/>
    <property type="evidence" value="ECO:0007669"/>
    <property type="project" value="InterPro"/>
</dbReference>
<feature type="domain" description="Core-binding (CB)" evidence="6">
    <location>
        <begin position="96"/>
        <end position="177"/>
    </location>
</feature>
<evidence type="ECO:0000313" key="8">
    <source>
        <dbReference type="Proteomes" id="UP000031532"/>
    </source>
</evidence>
<dbReference type="PROSITE" id="PS51900">
    <property type="entry name" value="CB"/>
    <property type="match status" value="1"/>
</dbReference>
<evidence type="ECO:0000256" key="2">
    <source>
        <dbReference type="ARBA" id="ARBA00023125"/>
    </source>
</evidence>
<evidence type="ECO:0000256" key="4">
    <source>
        <dbReference type="PROSITE-ProRule" id="PRU01248"/>
    </source>
</evidence>
<proteinExistence type="inferred from homology"/>
<dbReference type="RefSeq" id="WP_052290131.1">
    <property type="nucleotide sequence ID" value="NZ_JTJC03000007.1"/>
</dbReference>
<dbReference type="EMBL" id="JTJC03000007">
    <property type="protein sequence ID" value="NHC37130.1"/>
    <property type="molecule type" value="Genomic_DNA"/>
</dbReference>
<dbReference type="PANTHER" id="PTHR30349:SF41">
    <property type="entry name" value="INTEGRASE_RECOMBINASE PROTEIN MJ0367-RELATED"/>
    <property type="match status" value="1"/>
</dbReference>
<dbReference type="AlphaFoldDB" id="A0A9X5E856"/>
<dbReference type="OrthoDB" id="530235at2"/>
<dbReference type="InterPro" id="IPR044068">
    <property type="entry name" value="CB"/>
</dbReference>
<comment type="similarity">
    <text evidence="1">Belongs to the 'phage' integrase family.</text>
</comment>
<protein>
    <submittedName>
        <fullName evidence="7">Tyrosine-type recombinase/integrase</fullName>
    </submittedName>
</protein>
<evidence type="ECO:0000259" key="5">
    <source>
        <dbReference type="PROSITE" id="PS51898"/>
    </source>
</evidence>
<dbReference type="GO" id="GO:0003677">
    <property type="term" value="F:DNA binding"/>
    <property type="evidence" value="ECO:0007669"/>
    <property type="project" value="UniProtKB-UniRule"/>
</dbReference>
<organism evidence="7 8">
    <name type="scientific">Scytonema millei VB511283</name>
    <dbReference type="NCBI Taxonomy" id="1245923"/>
    <lineage>
        <taxon>Bacteria</taxon>
        <taxon>Bacillati</taxon>
        <taxon>Cyanobacteriota</taxon>
        <taxon>Cyanophyceae</taxon>
        <taxon>Nostocales</taxon>
        <taxon>Scytonemataceae</taxon>
        <taxon>Scytonema</taxon>
    </lineage>
</organism>
<comment type="caution">
    <text evidence="7">The sequence shown here is derived from an EMBL/GenBank/DDBJ whole genome shotgun (WGS) entry which is preliminary data.</text>
</comment>
<dbReference type="Proteomes" id="UP000031532">
    <property type="component" value="Unassembled WGS sequence"/>
</dbReference>
<dbReference type="Gene3D" id="1.10.443.10">
    <property type="entry name" value="Intergrase catalytic core"/>
    <property type="match status" value="1"/>
</dbReference>
<keyword evidence="8" id="KW-1185">Reference proteome</keyword>
<evidence type="ECO:0000256" key="3">
    <source>
        <dbReference type="ARBA" id="ARBA00023172"/>
    </source>
</evidence>
<dbReference type="InterPro" id="IPR010998">
    <property type="entry name" value="Integrase_recombinase_N"/>
</dbReference>
<feature type="domain" description="Tyr recombinase" evidence="5">
    <location>
        <begin position="196"/>
        <end position="381"/>
    </location>
</feature>
<evidence type="ECO:0000313" key="7">
    <source>
        <dbReference type="EMBL" id="NHC37130.1"/>
    </source>
</evidence>
<gene>
    <name evidence="7" type="ORF">QH73_0021245</name>
</gene>
<keyword evidence="3" id="KW-0233">DNA recombination</keyword>
<dbReference type="InterPro" id="IPR002104">
    <property type="entry name" value="Integrase_catalytic"/>
</dbReference>
<keyword evidence="2 4" id="KW-0238">DNA-binding</keyword>
<dbReference type="PANTHER" id="PTHR30349">
    <property type="entry name" value="PHAGE INTEGRASE-RELATED"/>
    <property type="match status" value="1"/>
</dbReference>
<dbReference type="SUPFAM" id="SSF56349">
    <property type="entry name" value="DNA breaking-rejoining enzymes"/>
    <property type="match status" value="1"/>
</dbReference>
<dbReference type="InterPro" id="IPR011010">
    <property type="entry name" value="DNA_brk_join_enz"/>
</dbReference>
<reference evidence="7 8" key="1">
    <citation type="journal article" date="2015" name="Genome Announc.">
        <title>Draft Genome Sequence of the Terrestrial Cyanobacterium Scytonema millei VB511283, Isolated from Eastern India.</title>
        <authorList>
            <person name="Sen D."/>
            <person name="Chandrababunaidu M.M."/>
            <person name="Singh D."/>
            <person name="Sanghi N."/>
            <person name="Ghorai A."/>
            <person name="Mishra G.P."/>
            <person name="Madduluri M."/>
            <person name="Adhikary S.P."/>
            <person name="Tripathy S."/>
        </authorList>
    </citation>
    <scope>NUCLEOTIDE SEQUENCE [LARGE SCALE GENOMIC DNA]</scope>
    <source>
        <strain evidence="7 8">VB511283</strain>
    </source>
</reference>
<accession>A0A9X5E856</accession>
<dbReference type="Pfam" id="PF00589">
    <property type="entry name" value="Phage_integrase"/>
    <property type="match status" value="1"/>
</dbReference>
<dbReference type="PROSITE" id="PS51898">
    <property type="entry name" value="TYR_RECOMBINASE"/>
    <property type="match status" value="1"/>
</dbReference>